<accession>A0A4V3D902</accession>
<sequence>MPQRADARANRSALLASAARLFTEQGPDVALEAVARDAGVSIATLYRHFPGREDLVAAAYAAELTALGEIDLEDGTAADALARWLARFVEYARTKRALGDLLHSLPEGSHPPAREAIVGALEQLLAAGARDGSLRADRDAEDVLALLAGLWTLPDGPEWPARAERLAGFVLDGLAPQPGGVRSAR</sequence>
<evidence type="ECO:0000259" key="5">
    <source>
        <dbReference type="PROSITE" id="PS50977"/>
    </source>
</evidence>
<reference evidence="6 7" key="1">
    <citation type="submission" date="2019-03" db="EMBL/GenBank/DDBJ databases">
        <title>Genomic Encyclopedia of Type Strains, Phase IV (KMG-IV): sequencing the most valuable type-strain genomes for metagenomic binning, comparative biology and taxonomic classification.</title>
        <authorList>
            <person name="Goeker M."/>
        </authorList>
    </citation>
    <scope>NUCLEOTIDE SEQUENCE [LARGE SCALE GENOMIC DNA]</scope>
    <source>
        <strain evidence="6 7">DSM 45775</strain>
    </source>
</reference>
<dbReference type="InterPro" id="IPR049445">
    <property type="entry name" value="TetR_SbtR-like_C"/>
</dbReference>
<dbReference type="Pfam" id="PF00440">
    <property type="entry name" value="TetR_N"/>
    <property type="match status" value="1"/>
</dbReference>
<dbReference type="InterPro" id="IPR036271">
    <property type="entry name" value="Tet_transcr_reg_TetR-rel_C_sf"/>
</dbReference>
<dbReference type="InterPro" id="IPR050109">
    <property type="entry name" value="HTH-type_TetR-like_transc_reg"/>
</dbReference>
<dbReference type="PANTHER" id="PTHR30055:SF234">
    <property type="entry name" value="HTH-TYPE TRANSCRIPTIONAL REGULATOR BETI"/>
    <property type="match status" value="1"/>
</dbReference>
<name>A0A4V3D902_9PSEU</name>
<dbReference type="GO" id="GO:0003700">
    <property type="term" value="F:DNA-binding transcription factor activity"/>
    <property type="evidence" value="ECO:0007669"/>
    <property type="project" value="TreeGrafter"/>
</dbReference>
<dbReference type="PANTHER" id="PTHR30055">
    <property type="entry name" value="HTH-TYPE TRANSCRIPTIONAL REGULATOR RUTR"/>
    <property type="match status" value="1"/>
</dbReference>
<dbReference type="Proteomes" id="UP000295705">
    <property type="component" value="Unassembled WGS sequence"/>
</dbReference>
<evidence type="ECO:0000313" key="6">
    <source>
        <dbReference type="EMBL" id="TDQ53899.1"/>
    </source>
</evidence>
<proteinExistence type="predicted"/>
<dbReference type="InterPro" id="IPR001647">
    <property type="entry name" value="HTH_TetR"/>
</dbReference>
<keyword evidence="7" id="KW-1185">Reference proteome</keyword>
<evidence type="ECO:0000313" key="7">
    <source>
        <dbReference type="Proteomes" id="UP000295705"/>
    </source>
</evidence>
<protein>
    <submittedName>
        <fullName evidence="6">TetR family transcriptional regulator</fullName>
    </submittedName>
</protein>
<dbReference type="AlphaFoldDB" id="A0A4V3D902"/>
<dbReference type="SUPFAM" id="SSF48498">
    <property type="entry name" value="Tetracyclin repressor-like, C-terminal domain"/>
    <property type="match status" value="1"/>
</dbReference>
<dbReference type="PRINTS" id="PR00455">
    <property type="entry name" value="HTHTETR"/>
</dbReference>
<dbReference type="InterPro" id="IPR009057">
    <property type="entry name" value="Homeodomain-like_sf"/>
</dbReference>
<feature type="domain" description="HTH tetR-type" evidence="5">
    <location>
        <begin position="8"/>
        <end position="67"/>
    </location>
</feature>
<dbReference type="RefSeq" id="WP_133828145.1">
    <property type="nucleotide sequence ID" value="NZ_BAABHR010000043.1"/>
</dbReference>
<comment type="caution">
    <text evidence="6">The sequence shown here is derived from an EMBL/GenBank/DDBJ whole genome shotgun (WGS) entry which is preliminary data.</text>
</comment>
<dbReference type="SUPFAM" id="SSF46689">
    <property type="entry name" value="Homeodomain-like"/>
    <property type="match status" value="1"/>
</dbReference>
<evidence type="ECO:0000256" key="4">
    <source>
        <dbReference type="PROSITE-ProRule" id="PRU00335"/>
    </source>
</evidence>
<gene>
    <name evidence="6" type="ORF">EV188_10643</name>
</gene>
<keyword evidence="1" id="KW-0805">Transcription regulation</keyword>
<dbReference type="EMBL" id="SNYO01000006">
    <property type="protein sequence ID" value="TDQ53899.1"/>
    <property type="molecule type" value="Genomic_DNA"/>
</dbReference>
<dbReference type="PROSITE" id="PS50977">
    <property type="entry name" value="HTH_TETR_2"/>
    <property type="match status" value="1"/>
</dbReference>
<dbReference type="Gene3D" id="1.10.357.10">
    <property type="entry name" value="Tetracycline Repressor, domain 2"/>
    <property type="match status" value="1"/>
</dbReference>
<keyword evidence="3" id="KW-0804">Transcription</keyword>
<feature type="DNA-binding region" description="H-T-H motif" evidence="4">
    <location>
        <begin position="30"/>
        <end position="49"/>
    </location>
</feature>
<evidence type="ECO:0000256" key="1">
    <source>
        <dbReference type="ARBA" id="ARBA00023015"/>
    </source>
</evidence>
<organism evidence="6 7">
    <name type="scientific">Actinomycetospora succinea</name>
    <dbReference type="NCBI Taxonomy" id="663603"/>
    <lineage>
        <taxon>Bacteria</taxon>
        <taxon>Bacillati</taxon>
        <taxon>Actinomycetota</taxon>
        <taxon>Actinomycetes</taxon>
        <taxon>Pseudonocardiales</taxon>
        <taxon>Pseudonocardiaceae</taxon>
        <taxon>Actinomycetospora</taxon>
    </lineage>
</organism>
<evidence type="ECO:0000256" key="2">
    <source>
        <dbReference type="ARBA" id="ARBA00023125"/>
    </source>
</evidence>
<keyword evidence="2 4" id="KW-0238">DNA-binding</keyword>
<dbReference type="OrthoDB" id="9795011at2"/>
<dbReference type="GO" id="GO:0000976">
    <property type="term" value="F:transcription cis-regulatory region binding"/>
    <property type="evidence" value="ECO:0007669"/>
    <property type="project" value="TreeGrafter"/>
</dbReference>
<evidence type="ECO:0000256" key="3">
    <source>
        <dbReference type="ARBA" id="ARBA00023163"/>
    </source>
</evidence>
<dbReference type="Pfam" id="PF21597">
    <property type="entry name" value="TetR_C_43"/>
    <property type="match status" value="1"/>
</dbReference>